<dbReference type="PANTHER" id="PTHR44163:SF1">
    <property type="entry name" value="U3 SMALL NUCLEOLAR RNA-ASSOCIATED PROTEIN 4 HOMOLOG"/>
    <property type="match status" value="1"/>
</dbReference>
<dbReference type="InterPro" id="IPR011047">
    <property type="entry name" value="Quinoprotein_ADH-like_sf"/>
</dbReference>
<dbReference type="CTD" id="84916"/>
<dbReference type="Pfam" id="PF12894">
    <property type="entry name" value="ANAPC4_WD40"/>
    <property type="match status" value="1"/>
</dbReference>
<sequence length="687" mass="76110">MGEFQVHRARLFAFVPSGVRCLAVPGARPPHRRLAAARLDGAVELYDLQANGAQEKVIPGHEARAPEALCWAAGERLFGAGLDGAVLEYDLQRLRVKGSLDAFGGPLWSMAADPSGARLAVGCEDGSVKLFRVGADGIQFERQLDRQKERILSLSWHPSGTKIAAGSIDCIYIFDVESGHTSQRILVERRLQGPSSQKCLVWGLAFLSDGTVVSVDSAGKVQFWDSAMGTLLSKHPVSKAAVLSVAVAEAEDSMVVGTSEGTVYQFQLLPVKLGSSECEWVRTRPFRHHTHDVRTVAHTATAFISGGLDGQLVIRPLMEKVDSKSYDAALRTITFPHRRLVSCARTARLLLFQYPQHLELWRLGTTNVFGRPGEVLPVSCPPRNLLQLKAKGPEHIRTSCLSPCGGWIAYSTTSRFFLHRVQLASDHVSINRVRKTPRLDGSAHSLLFSGDATRLFLASDRGCVYVLSLSQSGICRHLYTLRPNSERLEAVHQLAVSADGKWLCAAGGDREICIYNLENTKLHCSVPAYECPVTAMAIHPLTNNLIVAHSDQQLFEFSIQEGGYTPWSRKLQQLGLHKDWLERDTPITHITFRPRHSSHVLLHDTYMFCILDMSLPLHEDAAASKTLEPHVKTIQRGRGRAFKICKKFQPLLFVDFLDDNSLVVMERPLMDIKAQLPPPVYQKKFGT</sequence>
<dbReference type="Ensembl" id="ENSPTXT00000016479.1">
    <property type="protein sequence ID" value="ENSPTXP00000015993.1"/>
    <property type="gene ID" value="ENSPTXG00000011043.1"/>
</dbReference>
<dbReference type="GO" id="GO:0030686">
    <property type="term" value="C:90S preribosome"/>
    <property type="evidence" value="ECO:0007669"/>
    <property type="project" value="InterPro"/>
</dbReference>
<dbReference type="GO" id="GO:0005694">
    <property type="term" value="C:chromosome"/>
    <property type="evidence" value="ECO:0007669"/>
    <property type="project" value="Ensembl"/>
</dbReference>
<dbReference type="GeneID" id="113448927"/>
<reference evidence="2" key="2">
    <citation type="submission" date="2025-09" db="UniProtKB">
        <authorList>
            <consortium name="Ensembl"/>
        </authorList>
    </citation>
    <scope>IDENTIFICATION</scope>
</reference>
<dbReference type="SMART" id="SM00320">
    <property type="entry name" value="WD40"/>
    <property type="match status" value="8"/>
</dbReference>
<dbReference type="Pfam" id="PF00400">
    <property type="entry name" value="WD40"/>
    <property type="match status" value="1"/>
</dbReference>
<accession>A0A670Z2K3</accession>
<evidence type="ECO:0000259" key="1">
    <source>
        <dbReference type="Pfam" id="PF12894"/>
    </source>
</evidence>
<dbReference type="GO" id="GO:0000462">
    <property type="term" value="P:maturation of SSU-rRNA from tricistronic rRNA transcript (SSU-rRNA, 5.8S rRNA, LSU-rRNA)"/>
    <property type="evidence" value="ECO:0007669"/>
    <property type="project" value="InterPro"/>
</dbReference>
<gene>
    <name evidence="2" type="primary">UTP4</name>
</gene>
<keyword evidence="3" id="KW-1185">Reference proteome</keyword>
<dbReference type="InterPro" id="IPR024977">
    <property type="entry name" value="Apc4-like_WD40_dom"/>
</dbReference>
<feature type="domain" description="Anaphase-promoting complex subunit 4-like WD40" evidence="1">
    <location>
        <begin position="119"/>
        <end position="202"/>
    </location>
</feature>
<reference evidence="2" key="1">
    <citation type="submission" date="2025-08" db="UniProtKB">
        <authorList>
            <consortium name="Ensembl"/>
        </authorList>
    </citation>
    <scope>IDENTIFICATION</scope>
</reference>
<dbReference type="GO" id="GO:0032040">
    <property type="term" value="C:small-subunit processome"/>
    <property type="evidence" value="ECO:0007669"/>
    <property type="project" value="Ensembl"/>
</dbReference>
<dbReference type="OrthoDB" id="8883818at2759"/>
<dbReference type="GO" id="GO:0006355">
    <property type="term" value="P:regulation of DNA-templated transcription"/>
    <property type="evidence" value="ECO:0007669"/>
    <property type="project" value="Ensembl"/>
</dbReference>
<evidence type="ECO:0000313" key="3">
    <source>
        <dbReference type="Proteomes" id="UP000472273"/>
    </source>
</evidence>
<dbReference type="FunFam" id="2.130.10.10:FF:001780">
    <property type="entry name" value="Cirrhosis, autosomal recessive 1A (Cirhin)"/>
    <property type="match status" value="1"/>
</dbReference>
<dbReference type="Gene3D" id="2.130.10.10">
    <property type="entry name" value="YVTN repeat-like/Quinoprotein amine dehydrogenase"/>
    <property type="match status" value="3"/>
</dbReference>
<dbReference type="GO" id="GO:0001650">
    <property type="term" value="C:fibrillar center"/>
    <property type="evidence" value="ECO:0007669"/>
    <property type="project" value="Ensembl"/>
</dbReference>
<dbReference type="InterPro" id="IPR001680">
    <property type="entry name" value="WD40_rpt"/>
</dbReference>
<dbReference type="GeneTree" id="ENSGT00940000153533"/>
<dbReference type="KEGG" id="ptex:113448927"/>
<dbReference type="InterPro" id="IPR046351">
    <property type="entry name" value="UTP4"/>
</dbReference>
<dbReference type="PANTHER" id="PTHR44163">
    <property type="entry name" value="U3 SMALL NUCLEOLAR RNA-ASSOCIATED PROTEIN 4 HOMOLOG"/>
    <property type="match status" value="1"/>
</dbReference>
<dbReference type="GO" id="GO:0003723">
    <property type="term" value="F:RNA binding"/>
    <property type="evidence" value="ECO:0007669"/>
    <property type="project" value="TreeGrafter"/>
</dbReference>
<name>A0A670Z2K3_PSETE</name>
<dbReference type="Proteomes" id="UP000472273">
    <property type="component" value="Unplaced"/>
</dbReference>
<dbReference type="GO" id="GO:0034455">
    <property type="term" value="C:t-UTP complex"/>
    <property type="evidence" value="ECO:0007669"/>
    <property type="project" value="Ensembl"/>
</dbReference>
<dbReference type="OMA" id="STYITEW"/>
<protein>
    <submittedName>
        <fullName evidence="2">UTP4 small subunit processome component</fullName>
    </submittedName>
</protein>
<organism evidence="2 3">
    <name type="scientific">Pseudonaja textilis</name>
    <name type="common">Eastern brown snake</name>
    <dbReference type="NCBI Taxonomy" id="8673"/>
    <lineage>
        <taxon>Eukaryota</taxon>
        <taxon>Metazoa</taxon>
        <taxon>Chordata</taxon>
        <taxon>Craniata</taxon>
        <taxon>Vertebrata</taxon>
        <taxon>Euteleostomi</taxon>
        <taxon>Lepidosauria</taxon>
        <taxon>Squamata</taxon>
        <taxon>Bifurcata</taxon>
        <taxon>Unidentata</taxon>
        <taxon>Episquamata</taxon>
        <taxon>Toxicofera</taxon>
        <taxon>Serpentes</taxon>
        <taxon>Colubroidea</taxon>
        <taxon>Elapidae</taxon>
        <taxon>Hydrophiinae</taxon>
        <taxon>Pseudonaja</taxon>
    </lineage>
</organism>
<proteinExistence type="predicted"/>
<evidence type="ECO:0000313" key="2">
    <source>
        <dbReference type="Ensembl" id="ENSPTXP00000015993.1"/>
    </source>
</evidence>
<dbReference type="FunFam" id="2.130.10.10:FF:000638">
    <property type="entry name" value="U3 small nucleolar RNA-associated protein 4 homolog"/>
    <property type="match status" value="1"/>
</dbReference>
<dbReference type="SUPFAM" id="SSF50998">
    <property type="entry name" value="Quinoprotein alcohol dehydrogenase-like"/>
    <property type="match status" value="1"/>
</dbReference>
<dbReference type="InterPro" id="IPR015943">
    <property type="entry name" value="WD40/YVTN_repeat-like_dom_sf"/>
</dbReference>
<dbReference type="RefSeq" id="XP_026575564.1">
    <property type="nucleotide sequence ID" value="XM_026719779.1"/>
</dbReference>
<dbReference type="AlphaFoldDB" id="A0A670Z2K3"/>